<sequence>MQPANFCNDQRVDVHQIRCFVAVAEELHFERAARRLDLTPSPVSRQVRLLERELRTDLFVREHHKVSLTDAGEAFLPPARDALRAFERLSTIPLPGIVRPDDLRFKIGATPVINGRFSQQLAQLVRQVVPDGTVELILKMSEDLVCDLSNGKLDLALILAPVNRSDIEWVDVSDCQTYAVLPSTDDLATLGSVSLSDLRQYEFVMTTSKGNPFLMNSLRQRAQSAGIRKIVELDTTDYVQAFSHLALGKRFTTYFKTDESSLPELHGDVTAIPLEDLGLKVSVGIAWNEHRCTEGDGNPHLRRIIQEIPSIG</sequence>
<dbReference type="PANTHER" id="PTHR30346:SF0">
    <property type="entry name" value="HCA OPERON TRANSCRIPTIONAL ACTIVATOR HCAR"/>
    <property type="match status" value="1"/>
</dbReference>
<keyword evidence="3" id="KW-0238">DNA-binding</keyword>
<dbReference type="SUPFAM" id="SSF46785">
    <property type="entry name" value="Winged helix' DNA-binding domain"/>
    <property type="match status" value="1"/>
</dbReference>
<dbReference type="PANTHER" id="PTHR30346">
    <property type="entry name" value="TRANSCRIPTIONAL DUAL REGULATOR HCAR-RELATED"/>
    <property type="match status" value="1"/>
</dbReference>
<evidence type="ECO:0000256" key="1">
    <source>
        <dbReference type="ARBA" id="ARBA00009437"/>
    </source>
</evidence>
<proteinExistence type="inferred from homology"/>
<dbReference type="GO" id="GO:0003677">
    <property type="term" value="F:DNA binding"/>
    <property type="evidence" value="ECO:0007669"/>
    <property type="project" value="UniProtKB-KW"/>
</dbReference>
<accession>A0A2S8IBK0</accession>
<keyword evidence="5" id="KW-0804">Transcription</keyword>
<keyword evidence="2" id="KW-0805">Transcription regulation</keyword>
<dbReference type="InterPro" id="IPR000847">
    <property type="entry name" value="LysR_HTH_N"/>
</dbReference>
<keyword evidence="4" id="KW-0010">Activator</keyword>
<dbReference type="GO" id="GO:0032993">
    <property type="term" value="C:protein-DNA complex"/>
    <property type="evidence" value="ECO:0007669"/>
    <property type="project" value="TreeGrafter"/>
</dbReference>
<evidence type="ECO:0000256" key="4">
    <source>
        <dbReference type="ARBA" id="ARBA00023159"/>
    </source>
</evidence>
<dbReference type="InterPro" id="IPR036388">
    <property type="entry name" value="WH-like_DNA-bd_sf"/>
</dbReference>
<evidence type="ECO:0000256" key="5">
    <source>
        <dbReference type="ARBA" id="ARBA00023163"/>
    </source>
</evidence>
<dbReference type="Gene3D" id="1.10.10.10">
    <property type="entry name" value="Winged helix-like DNA-binding domain superfamily/Winged helix DNA-binding domain"/>
    <property type="match status" value="1"/>
</dbReference>
<name>A0A2S8IBK0_RHOOP</name>
<dbReference type="Proteomes" id="UP000239290">
    <property type="component" value="Unassembled WGS sequence"/>
</dbReference>
<dbReference type="AlphaFoldDB" id="A0A2S8IBK0"/>
<evidence type="ECO:0000259" key="6">
    <source>
        <dbReference type="PROSITE" id="PS50931"/>
    </source>
</evidence>
<evidence type="ECO:0000256" key="3">
    <source>
        <dbReference type="ARBA" id="ARBA00023125"/>
    </source>
</evidence>
<dbReference type="Pfam" id="PF03466">
    <property type="entry name" value="LysR_substrate"/>
    <property type="match status" value="1"/>
</dbReference>
<dbReference type="InterPro" id="IPR036390">
    <property type="entry name" value="WH_DNA-bd_sf"/>
</dbReference>
<reference evidence="8" key="1">
    <citation type="submission" date="2018-02" db="EMBL/GenBank/DDBJ databases">
        <title>Draft genome sequencing of Rhodococcus opacus KU647198.</title>
        <authorList>
            <person name="Zheng B.-X."/>
        </authorList>
    </citation>
    <scope>NUCLEOTIDE SEQUENCE [LARGE SCALE GENOMIC DNA]</scope>
    <source>
        <strain evidence="8">04-OD7</strain>
    </source>
</reference>
<organism evidence="7 8">
    <name type="scientific">Rhodococcus opacus</name>
    <name type="common">Nocardia opaca</name>
    <dbReference type="NCBI Taxonomy" id="37919"/>
    <lineage>
        <taxon>Bacteria</taxon>
        <taxon>Bacillati</taxon>
        <taxon>Actinomycetota</taxon>
        <taxon>Actinomycetes</taxon>
        <taxon>Mycobacteriales</taxon>
        <taxon>Nocardiaceae</taxon>
        <taxon>Rhodococcus</taxon>
    </lineage>
</organism>
<dbReference type="EMBL" id="PUIO01000109">
    <property type="protein sequence ID" value="PQP12173.1"/>
    <property type="molecule type" value="Genomic_DNA"/>
</dbReference>
<evidence type="ECO:0000256" key="2">
    <source>
        <dbReference type="ARBA" id="ARBA00023015"/>
    </source>
</evidence>
<protein>
    <recommendedName>
        <fullName evidence="6">HTH lysR-type domain-containing protein</fullName>
    </recommendedName>
</protein>
<dbReference type="GO" id="GO:0003700">
    <property type="term" value="F:DNA-binding transcription factor activity"/>
    <property type="evidence" value="ECO:0007669"/>
    <property type="project" value="InterPro"/>
</dbReference>
<feature type="domain" description="HTH lysR-type" evidence="6">
    <location>
        <begin position="12"/>
        <end position="69"/>
    </location>
</feature>
<comment type="similarity">
    <text evidence="1">Belongs to the LysR transcriptional regulatory family.</text>
</comment>
<dbReference type="SUPFAM" id="SSF53850">
    <property type="entry name" value="Periplasmic binding protein-like II"/>
    <property type="match status" value="1"/>
</dbReference>
<dbReference type="PROSITE" id="PS50931">
    <property type="entry name" value="HTH_LYSR"/>
    <property type="match status" value="1"/>
</dbReference>
<evidence type="ECO:0000313" key="7">
    <source>
        <dbReference type="EMBL" id="PQP12173.1"/>
    </source>
</evidence>
<dbReference type="Pfam" id="PF00126">
    <property type="entry name" value="HTH_1"/>
    <property type="match status" value="1"/>
</dbReference>
<dbReference type="FunFam" id="1.10.10.10:FF:000001">
    <property type="entry name" value="LysR family transcriptional regulator"/>
    <property type="match status" value="1"/>
</dbReference>
<comment type="caution">
    <text evidence="7">The sequence shown here is derived from an EMBL/GenBank/DDBJ whole genome shotgun (WGS) entry which is preliminary data.</text>
</comment>
<gene>
    <name evidence="7" type="ORF">C5613_42965</name>
</gene>
<dbReference type="InterPro" id="IPR005119">
    <property type="entry name" value="LysR_subst-bd"/>
</dbReference>
<evidence type="ECO:0000313" key="8">
    <source>
        <dbReference type="Proteomes" id="UP000239290"/>
    </source>
</evidence>
<dbReference type="PRINTS" id="PR00039">
    <property type="entry name" value="HTHLYSR"/>
</dbReference>
<dbReference type="Gene3D" id="3.40.190.290">
    <property type="match status" value="1"/>
</dbReference>